<dbReference type="OrthoDB" id="3357408at2759"/>
<dbReference type="KEGG" id="more:E1B28_011701"/>
<evidence type="ECO:0000313" key="3">
    <source>
        <dbReference type="EMBL" id="KAG7090084.1"/>
    </source>
</evidence>
<evidence type="ECO:0000256" key="1">
    <source>
        <dbReference type="SAM" id="MobiDB-lite"/>
    </source>
</evidence>
<keyword evidence="2" id="KW-0472">Membrane</keyword>
<feature type="transmembrane region" description="Helical" evidence="2">
    <location>
        <begin position="46"/>
        <end position="73"/>
    </location>
</feature>
<feature type="region of interest" description="Disordered" evidence="1">
    <location>
        <begin position="320"/>
        <end position="341"/>
    </location>
</feature>
<gene>
    <name evidence="3" type="ORF">E1B28_011701</name>
</gene>
<evidence type="ECO:0000313" key="4">
    <source>
        <dbReference type="Proteomes" id="UP001049176"/>
    </source>
</evidence>
<keyword evidence="2" id="KW-0812">Transmembrane</keyword>
<feature type="transmembrane region" description="Helical" evidence="2">
    <location>
        <begin position="256"/>
        <end position="274"/>
    </location>
</feature>
<feature type="transmembrane region" description="Helical" evidence="2">
    <location>
        <begin position="85"/>
        <end position="109"/>
    </location>
</feature>
<protein>
    <submittedName>
        <fullName evidence="3">Uncharacterized protein</fullName>
    </submittedName>
</protein>
<evidence type="ECO:0000256" key="2">
    <source>
        <dbReference type="SAM" id="Phobius"/>
    </source>
</evidence>
<reference evidence="3" key="1">
    <citation type="journal article" date="2021" name="Genome Biol. Evol.">
        <title>The assembled and annotated genome of the fairy-ring fungus Marasmius oreades.</title>
        <authorList>
            <person name="Hiltunen M."/>
            <person name="Ament-Velasquez S.L."/>
            <person name="Johannesson H."/>
        </authorList>
    </citation>
    <scope>NUCLEOTIDE SEQUENCE</scope>
    <source>
        <strain evidence="3">03SP1</strain>
    </source>
</reference>
<accession>A0A9P7RUL9</accession>
<comment type="caution">
    <text evidence="3">The sequence shown here is derived from an EMBL/GenBank/DDBJ whole genome shotgun (WGS) entry which is preliminary data.</text>
</comment>
<dbReference type="Proteomes" id="UP001049176">
    <property type="component" value="Chromosome 7"/>
</dbReference>
<keyword evidence="4" id="KW-1185">Reference proteome</keyword>
<organism evidence="3 4">
    <name type="scientific">Marasmius oreades</name>
    <name type="common">fairy-ring Marasmius</name>
    <dbReference type="NCBI Taxonomy" id="181124"/>
    <lineage>
        <taxon>Eukaryota</taxon>
        <taxon>Fungi</taxon>
        <taxon>Dikarya</taxon>
        <taxon>Basidiomycota</taxon>
        <taxon>Agaricomycotina</taxon>
        <taxon>Agaricomycetes</taxon>
        <taxon>Agaricomycetidae</taxon>
        <taxon>Agaricales</taxon>
        <taxon>Marasmiineae</taxon>
        <taxon>Marasmiaceae</taxon>
        <taxon>Marasmius</taxon>
    </lineage>
</organism>
<dbReference type="RefSeq" id="XP_043006554.1">
    <property type="nucleotide sequence ID" value="XM_043156759.1"/>
</dbReference>
<dbReference type="AlphaFoldDB" id="A0A9P7RUL9"/>
<feature type="transmembrane region" description="Helical" evidence="2">
    <location>
        <begin position="12"/>
        <end position="34"/>
    </location>
</feature>
<feature type="transmembrane region" description="Helical" evidence="2">
    <location>
        <begin position="121"/>
        <end position="140"/>
    </location>
</feature>
<dbReference type="GeneID" id="66080776"/>
<feature type="transmembrane region" description="Helical" evidence="2">
    <location>
        <begin position="171"/>
        <end position="191"/>
    </location>
</feature>
<feature type="transmembrane region" description="Helical" evidence="2">
    <location>
        <begin position="212"/>
        <end position="236"/>
    </location>
</feature>
<name>A0A9P7RUL9_9AGAR</name>
<dbReference type="EMBL" id="CM032187">
    <property type="protein sequence ID" value="KAG7090084.1"/>
    <property type="molecule type" value="Genomic_DNA"/>
</dbReference>
<proteinExistence type="predicted"/>
<keyword evidence="2" id="KW-1133">Transmembrane helix</keyword>
<sequence>MAPSPLVTPFFAGWTHILLYGVNAVLFVVGMYLLRQRKSREGTMFLVASSSLLFILATFSAIVNTLVVVGGYLSIPLPGASPTSINLQACSIIEFVITQLVDSIAFIILVYRCFHIWGRRYLVVIAPGFLFLAATALYYYELRQYLIKHQFGGAPTAEFMTKTFPYMITELFLSLVAHALSTSLIAGRIWTLKTRLQDLGNEGIEGSLPQKYNSIIAITLESGMIIPTFLIVFTVFDVLNTKTGAHGDVIVVWGTMMPQISALAPLIIMIRVALGLTVERYNVGNSPPLSSIFFGARTSQGCGSVPHVLDVHRDVSVSVSGTSPSDLEDLERNSVSKGQAI</sequence>